<feature type="transmembrane region" description="Helical" evidence="15">
    <location>
        <begin position="127"/>
        <end position="150"/>
    </location>
</feature>
<feature type="signal peptide" evidence="16">
    <location>
        <begin position="1"/>
        <end position="22"/>
    </location>
</feature>
<dbReference type="OrthoDB" id="2496787at2759"/>
<dbReference type="InterPro" id="IPR008427">
    <property type="entry name" value="Extracellular_membr_CFEM_dom"/>
</dbReference>
<keyword evidence="6" id="KW-0325">Glycoprotein</keyword>
<dbReference type="Pfam" id="PF20684">
    <property type="entry name" value="Fung_rhodopsin"/>
    <property type="match status" value="1"/>
</dbReference>
<keyword evidence="12" id="KW-0449">Lipoprotein</keyword>
<evidence type="ECO:0000256" key="6">
    <source>
        <dbReference type="ARBA" id="ARBA00022622"/>
    </source>
</evidence>
<comment type="similarity">
    <text evidence="4">Belongs to the RBT5 family.</text>
</comment>
<dbReference type="EMBL" id="JAPZBS010000001">
    <property type="protein sequence ID" value="KAJ5389698.1"/>
    <property type="molecule type" value="Genomic_DNA"/>
</dbReference>
<evidence type="ECO:0000256" key="9">
    <source>
        <dbReference type="ARBA" id="ARBA00022989"/>
    </source>
</evidence>
<organism evidence="18 19">
    <name type="scientific">Penicillium cataractarum</name>
    <dbReference type="NCBI Taxonomy" id="2100454"/>
    <lineage>
        <taxon>Eukaryota</taxon>
        <taxon>Fungi</taxon>
        <taxon>Dikarya</taxon>
        <taxon>Ascomycota</taxon>
        <taxon>Pezizomycotina</taxon>
        <taxon>Eurotiomycetes</taxon>
        <taxon>Eurotiomycetidae</taxon>
        <taxon>Eurotiales</taxon>
        <taxon>Aspergillaceae</taxon>
        <taxon>Penicillium</taxon>
    </lineage>
</organism>
<dbReference type="Pfam" id="PF05730">
    <property type="entry name" value="CFEM"/>
    <property type="match status" value="1"/>
</dbReference>
<keyword evidence="9 15" id="KW-1133">Transmembrane helix</keyword>
<dbReference type="PANTHER" id="PTHR33048">
    <property type="entry name" value="PTH11-LIKE INTEGRAL MEMBRANE PROTEIN (AFU_ORTHOLOGUE AFUA_5G11245)"/>
    <property type="match status" value="1"/>
</dbReference>
<gene>
    <name evidence="18" type="ORF">N7496_000766</name>
</gene>
<evidence type="ECO:0000256" key="8">
    <source>
        <dbReference type="ARBA" id="ARBA00022729"/>
    </source>
</evidence>
<feature type="domain" description="CFEM" evidence="17">
    <location>
        <begin position="1"/>
        <end position="110"/>
    </location>
</feature>
<dbReference type="InterPro" id="IPR052337">
    <property type="entry name" value="SAT4-like"/>
</dbReference>
<keyword evidence="19" id="KW-1185">Reference proteome</keyword>
<comment type="similarity">
    <text evidence="13">Belongs to the SAT4 family.</text>
</comment>
<evidence type="ECO:0000256" key="16">
    <source>
        <dbReference type="SAM" id="SignalP"/>
    </source>
</evidence>
<evidence type="ECO:0000256" key="15">
    <source>
        <dbReference type="SAM" id="Phobius"/>
    </source>
</evidence>
<reference evidence="18" key="2">
    <citation type="journal article" date="2023" name="IMA Fungus">
        <title>Comparative genomic study of the Penicillium genus elucidates a diverse pangenome and 15 lateral gene transfer events.</title>
        <authorList>
            <person name="Petersen C."/>
            <person name="Sorensen T."/>
            <person name="Nielsen M.R."/>
            <person name="Sondergaard T.E."/>
            <person name="Sorensen J.L."/>
            <person name="Fitzpatrick D.A."/>
            <person name="Frisvad J.C."/>
            <person name="Nielsen K.L."/>
        </authorList>
    </citation>
    <scope>NUCLEOTIDE SEQUENCE</scope>
    <source>
        <strain evidence="18">IBT 29864</strain>
    </source>
</reference>
<evidence type="ECO:0000256" key="12">
    <source>
        <dbReference type="ARBA" id="ARBA00023288"/>
    </source>
</evidence>
<evidence type="ECO:0000259" key="17">
    <source>
        <dbReference type="PROSITE" id="PS52012"/>
    </source>
</evidence>
<dbReference type="GO" id="GO:0005576">
    <property type="term" value="C:extracellular region"/>
    <property type="evidence" value="ECO:0007669"/>
    <property type="project" value="UniProtKB-SubCell"/>
</dbReference>
<feature type="transmembrane region" description="Helical" evidence="15">
    <location>
        <begin position="324"/>
        <end position="343"/>
    </location>
</feature>
<keyword evidence="5" id="KW-0964">Secreted</keyword>
<feature type="transmembrane region" description="Helical" evidence="15">
    <location>
        <begin position="250"/>
        <end position="272"/>
    </location>
</feature>
<name>A0A9W9VUU0_9EURO</name>
<feature type="disulfide bond" evidence="14">
    <location>
        <begin position="51"/>
        <end position="84"/>
    </location>
</feature>
<evidence type="ECO:0000256" key="11">
    <source>
        <dbReference type="ARBA" id="ARBA00023157"/>
    </source>
</evidence>
<feature type="disulfide bond" evidence="14">
    <location>
        <begin position="28"/>
        <end position="68"/>
    </location>
</feature>
<feature type="disulfide bond" evidence="14">
    <location>
        <begin position="32"/>
        <end position="63"/>
    </location>
</feature>
<comment type="caution">
    <text evidence="14">Lacks conserved residue(s) required for the propagation of feature annotation.</text>
</comment>
<protein>
    <submittedName>
        <fullName evidence="18">Nucleic acid-binding OB-fold</fullName>
    </submittedName>
</protein>
<feature type="disulfide bond" evidence="14">
    <location>
        <begin position="42"/>
        <end position="49"/>
    </location>
</feature>
<evidence type="ECO:0000256" key="2">
    <source>
        <dbReference type="ARBA" id="ARBA00004589"/>
    </source>
</evidence>
<dbReference type="PANTHER" id="PTHR33048:SF143">
    <property type="entry name" value="EXTRACELLULAR MEMBRANE PROTEIN CFEM DOMAIN-CONTAINING PROTEIN-RELATED"/>
    <property type="match status" value="1"/>
</dbReference>
<keyword evidence="8 16" id="KW-0732">Signal</keyword>
<evidence type="ECO:0000256" key="7">
    <source>
        <dbReference type="ARBA" id="ARBA00022692"/>
    </source>
</evidence>
<keyword evidence="11 14" id="KW-1015">Disulfide bond</keyword>
<feature type="transmembrane region" description="Helical" evidence="15">
    <location>
        <begin position="204"/>
        <end position="230"/>
    </location>
</feature>
<feature type="transmembrane region" description="Helical" evidence="15">
    <location>
        <begin position="284"/>
        <end position="304"/>
    </location>
</feature>
<keyword evidence="6" id="KW-0336">GPI-anchor</keyword>
<dbReference type="InterPro" id="IPR049326">
    <property type="entry name" value="Rhodopsin_dom_fungi"/>
</dbReference>
<dbReference type="GeneID" id="81432874"/>
<evidence type="ECO:0000313" key="18">
    <source>
        <dbReference type="EMBL" id="KAJ5389698.1"/>
    </source>
</evidence>
<evidence type="ECO:0000256" key="10">
    <source>
        <dbReference type="ARBA" id="ARBA00023136"/>
    </source>
</evidence>
<evidence type="ECO:0000313" key="19">
    <source>
        <dbReference type="Proteomes" id="UP001147782"/>
    </source>
</evidence>
<dbReference type="RefSeq" id="XP_056560426.1">
    <property type="nucleotide sequence ID" value="XM_056693697.1"/>
</dbReference>
<keyword evidence="10 15" id="KW-0472">Membrane</keyword>
<dbReference type="SMART" id="SM00747">
    <property type="entry name" value="CFEM"/>
    <property type="match status" value="1"/>
</dbReference>
<reference evidence="18" key="1">
    <citation type="submission" date="2022-11" db="EMBL/GenBank/DDBJ databases">
        <authorList>
            <person name="Petersen C."/>
        </authorList>
    </citation>
    <scope>NUCLEOTIDE SEQUENCE</scope>
    <source>
        <strain evidence="18">IBT 29864</strain>
    </source>
</reference>
<feature type="chain" id="PRO_5040899863" evidence="16">
    <location>
        <begin position="23"/>
        <end position="419"/>
    </location>
</feature>
<evidence type="ECO:0000256" key="4">
    <source>
        <dbReference type="ARBA" id="ARBA00010031"/>
    </source>
</evidence>
<evidence type="ECO:0000256" key="5">
    <source>
        <dbReference type="ARBA" id="ARBA00022525"/>
    </source>
</evidence>
<evidence type="ECO:0000256" key="3">
    <source>
        <dbReference type="ARBA" id="ARBA00004613"/>
    </source>
</evidence>
<keyword evidence="7 15" id="KW-0812">Transmembrane</keyword>
<dbReference type="AlphaFoldDB" id="A0A9W9VUU0"/>
<dbReference type="GO" id="GO:0098552">
    <property type="term" value="C:side of membrane"/>
    <property type="evidence" value="ECO:0007669"/>
    <property type="project" value="UniProtKB-KW"/>
</dbReference>
<comment type="subcellular location">
    <subcellularLocation>
        <location evidence="2">Membrane</location>
        <topology evidence="2">Lipid-anchor</topology>
        <topology evidence="2">GPI-anchor</topology>
    </subcellularLocation>
    <subcellularLocation>
        <location evidence="1">Membrane</location>
        <topology evidence="1">Multi-pass membrane protein</topology>
    </subcellularLocation>
    <subcellularLocation>
        <location evidence="3">Secreted</location>
    </subcellularLocation>
</comment>
<feature type="transmembrane region" description="Helical" evidence="15">
    <location>
        <begin position="170"/>
        <end position="192"/>
    </location>
</feature>
<sequence length="419" mass="46517">MRCYRKGIIIPFTLLLAAITEASDMPSCAIQCLKSGIEGSTCTLTNTSCICADAALQTNLTACVQTNCTIKESLTTANATGAMCHNPIRNKSEVITVTNSVFGGLAVIATLIRSLEFRKHFGFEDVFVILGLLFSVAMGILEFLMVDAGYGRDIWTISFSNITLVLKYNWVVEMLYIGAIASIKLALLNLYLHIFPNFGLRNAIYIVMGIVVAYFFAFFFGICFNCLPVSYIWTSWTGETKGSCLDFNKFGIACAVINIVLDVTVMALPLHEIMKLNLRPMKKILVMLMFCTGFFITIVSIIRLKSVVTFAHTANATYDYVPVAYWSLIESYTAVICVSMPAIRRQFNRLLYACFGIPDSHQDASAPYDRSRSLQYPTSSNNLSIGRNIKASSSQEPLSRRDSDGVELVNVDVYFDKRT</sequence>
<accession>A0A9W9VUU0</accession>
<evidence type="ECO:0000256" key="1">
    <source>
        <dbReference type="ARBA" id="ARBA00004141"/>
    </source>
</evidence>
<dbReference type="Proteomes" id="UP001147782">
    <property type="component" value="Unassembled WGS sequence"/>
</dbReference>
<evidence type="ECO:0000256" key="14">
    <source>
        <dbReference type="PROSITE-ProRule" id="PRU01356"/>
    </source>
</evidence>
<proteinExistence type="inferred from homology"/>
<evidence type="ECO:0000256" key="13">
    <source>
        <dbReference type="ARBA" id="ARBA00038359"/>
    </source>
</evidence>
<comment type="caution">
    <text evidence="18">The sequence shown here is derived from an EMBL/GenBank/DDBJ whole genome shotgun (WGS) entry which is preliminary data.</text>
</comment>
<dbReference type="PROSITE" id="PS52012">
    <property type="entry name" value="CFEM"/>
    <property type="match status" value="1"/>
</dbReference>